<dbReference type="Pfam" id="PF09190">
    <property type="entry name" value="DALR_2"/>
    <property type="match status" value="1"/>
</dbReference>
<keyword evidence="6 13" id="KW-0479">Metal-binding</keyword>
<dbReference type="InterPro" id="IPR015273">
    <property type="entry name" value="Cys-tRNA-synt_Ia_DALR"/>
</dbReference>
<dbReference type="Gene3D" id="1.20.120.1910">
    <property type="entry name" value="Cysteine-tRNA ligase, C-terminal anti-codon recognition domain"/>
    <property type="match status" value="1"/>
</dbReference>
<keyword evidence="11 13" id="KW-0030">Aminoacyl-tRNA synthetase</keyword>
<dbReference type="EC" id="6.1.1.16" evidence="13"/>
<dbReference type="NCBIfam" id="TIGR00435">
    <property type="entry name" value="cysS"/>
    <property type="match status" value="1"/>
</dbReference>
<dbReference type="SUPFAM" id="SSF47323">
    <property type="entry name" value="Anticodon-binding domain of a subclass of class I aminoacyl-tRNA synthetases"/>
    <property type="match status" value="1"/>
</dbReference>
<evidence type="ECO:0000313" key="16">
    <source>
        <dbReference type="Proteomes" id="UP000741863"/>
    </source>
</evidence>
<dbReference type="HAMAP" id="MF_00041">
    <property type="entry name" value="Cys_tRNA_synth"/>
    <property type="match status" value="1"/>
</dbReference>
<evidence type="ECO:0000256" key="4">
    <source>
        <dbReference type="ARBA" id="ARBA00022490"/>
    </source>
</evidence>
<feature type="short sequence motif" description="'HIGH' region" evidence="13">
    <location>
        <begin position="31"/>
        <end position="41"/>
    </location>
</feature>
<dbReference type="InterPro" id="IPR015803">
    <property type="entry name" value="Cys-tRNA-ligase"/>
</dbReference>
<dbReference type="PRINTS" id="PR00983">
    <property type="entry name" value="TRNASYNTHCYS"/>
</dbReference>
<feature type="binding site" evidence="13">
    <location>
        <position position="238"/>
    </location>
    <ligand>
        <name>Zn(2+)</name>
        <dbReference type="ChEBI" id="CHEBI:29105"/>
    </ligand>
</feature>
<feature type="binding site" evidence="13">
    <location>
        <position position="269"/>
    </location>
    <ligand>
        <name>ATP</name>
        <dbReference type="ChEBI" id="CHEBI:30616"/>
    </ligand>
</feature>
<feature type="binding site" evidence="13">
    <location>
        <position position="209"/>
    </location>
    <ligand>
        <name>Zn(2+)</name>
        <dbReference type="ChEBI" id="CHEBI:29105"/>
    </ligand>
</feature>
<reference evidence="15 16" key="1">
    <citation type="submission" date="2021-01" db="EMBL/GenBank/DDBJ databases">
        <title>Genomic Encyclopedia of Type Strains, Phase IV (KMG-IV): sequencing the most valuable type-strain genomes for metagenomic binning, comparative biology and taxonomic classification.</title>
        <authorList>
            <person name="Goeker M."/>
        </authorList>
    </citation>
    <scope>NUCLEOTIDE SEQUENCE [LARGE SCALE GENOMIC DNA]</scope>
    <source>
        <strain evidence="15 16">DSM 25540</strain>
    </source>
</reference>
<name>A0ABS2PGX7_9BACL</name>
<dbReference type="InterPro" id="IPR014729">
    <property type="entry name" value="Rossmann-like_a/b/a_fold"/>
</dbReference>
<feature type="domain" description="Cysteinyl-tRNA synthetase class Ia DALR" evidence="14">
    <location>
        <begin position="352"/>
        <end position="416"/>
    </location>
</feature>
<keyword evidence="4 13" id="KW-0963">Cytoplasm</keyword>
<evidence type="ECO:0000256" key="10">
    <source>
        <dbReference type="ARBA" id="ARBA00022917"/>
    </source>
</evidence>
<dbReference type="Pfam" id="PF01406">
    <property type="entry name" value="tRNA-synt_1e"/>
    <property type="match status" value="1"/>
</dbReference>
<keyword evidence="8 13" id="KW-0862">Zinc</keyword>
<dbReference type="Proteomes" id="UP000741863">
    <property type="component" value="Unassembled WGS sequence"/>
</dbReference>
<dbReference type="CDD" id="cd00672">
    <property type="entry name" value="CysRS_core"/>
    <property type="match status" value="1"/>
</dbReference>
<feature type="binding site" evidence="13">
    <location>
        <position position="29"/>
    </location>
    <ligand>
        <name>Zn(2+)</name>
        <dbReference type="ChEBI" id="CHEBI:29105"/>
    </ligand>
</feature>
<keyword evidence="9 13" id="KW-0067">ATP-binding</keyword>
<dbReference type="InterPro" id="IPR056411">
    <property type="entry name" value="CysS_C"/>
</dbReference>
<evidence type="ECO:0000256" key="3">
    <source>
        <dbReference type="ARBA" id="ARBA00011245"/>
    </source>
</evidence>
<proteinExistence type="inferred from homology"/>
<dbReference type="Pfam" id="PF23493">
    <property type="entry name" value="CysS_C"/>
    <property type="match status" value="1"/>
</dbReference>
<dbReference type="SMART" id="SM00840">
    <property type="entry name" value="DALR_2"/>
    <property type="match status" value="1"/>
</dbReference>
<dbReference type="Gene3D" id="3.40.50.620">
    <property type="entry name" value="HUPs"/>
    <property type="match status" value="1"/>
</dbReference>
<dbReference type="InterPro" id="IPR024909">
    <property type="entry name" value="Cys-tRNA/MSH_ligase"/>
</dbReference>
<evidence type="ECO:0000256" key="6">
    <source>
        <dbReference type="ARBA" id="ARBA00022723"/>
    </source>
</evidence>
<comment type="subcellular location">
    <subcellularLocation>
        <location evidence="1 13">Cytoplasm</location>
    </subcellularLocation>
</comment>
<comment type="catalytic activity">
    <reaction evidence="12 13">
        <text>tRNA(Cys) + L-cysteine + ATP = L-cysteinyl-tRNA(Cys) + AMP + diphosphate</text>
        <dbReference type="Rhea" id="RHEA:17773"/>
        <dbReference type="Rhea" id="RHEA-COMP:9661"/>
        <dbReference type="Rhea" id="RHEA-COMP:9679"/>
        <dbReference type="ChEBI" id="CHEBI:30616"/>
        <dbReference type="ChEBI" id="CHEBI:33019"/>
        <dbReference type="ChEBI" id="CHEBI:35235"/>
        <dbReference type="ChEBI" id="CHEBI:78442"/>
        <dbReference type="ChEBI" id="CHEBI:78517"/>
        <dbReference type="ChEBI" id="CHEBI:456215"/>
        <dbReference type="EC" id="6.1.1.16"/>
    </reaction>
</comment>
<keyword evidence="10 13" id="KW-0648">Protein biosynthesis</keyword>
<dbReference type="InterPro" id="IPR009080">
    <property type="entry name" value="tRNAsynth_Ia_anticodon-bd"/>
</dbReference>
<evidence type="ECO:0000256" key="13">
    <source>
        <dbReference type="HAMAP-Rule" id="MF_00041"/>
    </source>
</evidence>
<comment type="caution">
    <text evidence="15">The sequence shown here is derived from an EMBL/GenBank/DDBJ whole genome shotgun (WGS) entry which is preliminary data.</text>
</comment>
<comment type="subunit">
    <text evidence="3 13">Monomer.</text>
</comment>
<dbReference type="GO" id="GO:0004817">
    <property type="term" value="F:cysteine-tRNA ligase activity"/>
    <property type="evidence" value="ECO:0007669"/>
    <property type="project" value="UniProtKB-EC"/>
</dbReference>
<dbReference type="RefSeq" id="WP_204699468.1">
    <property type="nucleotide sequence ID" value="NZ_JAFBEC010000015.1"/>
</dbReference>
<evidence type="ECO:0000313" key="15">
    <source>
        <dbReference type="EMBL" id="MBM7634689.1"/>
    </source>
</evidence>
<dbReference type="PANTHER" id="PTHR10890">
    <property type="entry name" value="CYSTEINYL-TRNA SYNTHETASE"/>
    <property type="match status" value="1"/>
</dbReference>
<dbReference type="SUPFAM" id="SSF52374">
    <property type="entry name" value="Nucleotidylyl transferase"/>
    <property type="match status" value="1"/>
</dbReference>
<dbReference type="InterPro" id="IPR032678">
    <property type="entry name" value="tRNA-synt_1_cat_dom"/>
</dbReference>
<evidence type="ECO:0000256" key="1">
    <source>
        <dbReference type="ARBA" id="ARBA00004496"/>
    </source>
</evidence>
<comment type="cofactor">
    <cofactor evidence="13">
        <name>Zn(2+)</name>
        <dbReference type="ChEBI" id="CHEBI:29105"/>
    </cofactor>
    <text evidence="13">Binds 1 zinc ion per subunit.</text>
</comment>
<accession>A0ABS2PGX7</accession>
<keyword evidence="7 13" id="KW-0547">Nucleotide-binding</keyword>
<feature type="binding site" evidence="13">
    <location>
        <position position="234"/>
    </location>
    <ligand>
        <name>Zn(2+)</name>
        <dbReference type="ChEBI" id="CHEBI:29105"/>
    </ligand>
</feature>
<protein>
    <recommendedName>
        <fullName evidence="13">Cysteine--tRNA ligase</fullName>
        <ecNumber evidence="13">6.1.1.16</ecNumber>
    </recommendedName>
    <alternativeName>
        <fullName evidence="13">Cysteinyl-tRNA synthetase</fullName>
        <shortName evidence="13">CysRS</shortName>
    </alternativeName>
</protein>
<organism evidence="15 16">
    <name type="scientific">Geomicrobium sediminis</name>
    <dbReference type="NCBI Taxonomy" id="1347788"/>
    <lineage>
        <taxon>Bacteria</taxon>
        <taxon>Bacillati</taxon>
        <taxon>Bacillota</taxon>
        <taxon>Bacilli</taxon>
        <taxon>Bacillales</taxon>
        <taxon>Geomicrobium</taxon>
    </lineage>
</organism>
<evidence type="ECO:0000256" key="9">
    <source>
        <dbReference type="ARBA" id="ARBA00022840"/>
    </source>
</evidence>
<evidence type="ECO:0000256" key="8">
    <source>
        <dbReference type="ARBA" id="ARBA00022833"/>
    </source>
</evidence>
<keyword evidence="16" id="KW-1185">Reference proteome</keyword>
<evidence type="ECO:0000259" key="14">
    <source>
        <dbReference type="SMART" id="SM00840"/>
    </source>
</evidence>
<evidence type="ECO:0000256" key="11">
    <source>
        <dbReference type="ARBA" id="ARBA00023146"/>
    </source>
</evidence>
<evidence type="ECO:0000256" key="5">
    <source>
        <dbReference type="ARBA" id="ARBA00022598"/>
    </source>
</evidence>
<keyword evidence="5 13" id="KW-0436">Ligase</keyword>
<feature type="short sequence motif" description="'KMSKS' region" evidence="13">
    <location>
        <begin position="266"/>
        <end position="270"/>
    </location>
</feature>
<dbReference type="EMBL" id="JAFBEC010000015">
    <property type="protein sequence ID" value="MBM7634689.1"/>
    <property type="molecule type" value="Genomic_DNA"/>
</dbReference>
<evidence type="ECO:0000256" key="2">
    <source>
        <dbReference type="ARBA" id="ARBA00005594"/>
    </source>
</evidence>
<sequence>MAIHMYNTLTRSKEEFRPLEEGRVKMYVCGPTVYNYIHIGNARPVVVFDMVRRYLQYKGYEVEYVSNFTDVDDKIIKAAKENGEDAFKLAERFIEKFHEDTKALGVKEADEHPRVTESMPEIIEFIQALVDKGYGYEADGDVYFHTKAFPSYGQLSGQSIDDLRSGARIDVGEQKRDPLDFALWKKAKDGEVNWEAPWSSGRPGWHIECSAMVKKYLGDTIDIHAGGQDLAFPHHENEVAQSEALNEKKMANYWLHNGYIQIDNEKMSKSLGNFVLVNDLIKAYDPSVIRFFILQAHYRHPLNFNNELLESAKSGLVRIHTFAENVQHRIKETADLGESDVMENRIEQFKKRFIDDMDDDFHTANAITNVFEFVREGNRYLQEPNTSKRVLELMVTTLKEWGTVLGVSFVPEAELLDDEIETLIEQRIQARSERNFQESDRIRDDLKERGILLEDTAQGTRWKRV</sequence>
<dbReference type="PANTHER" id="PTHR10890:SF3">
    <property type="entry name" value="CYSTEINE--TRNA LIGASE, CYTOPLASMIC"/>
    <property type="match status" value="1"/>
</dbReference>
<comment type="similarity">
    <text evidence="2 13">Belongs to the class-I aminoacyl-tRNA synthetase family.</text>
</comment>
<gene>
    <name evidence="13" type="primary">cysS</name>
    <name evidence="15" type="ORF">JOD17_003812</name>
</gene>
<evidence type="ECO:0000256" key="7">
    <source>
        <dbReference type="ARBA" id="ARBA00022741"/>
    </source>
</evidence>
<evidence type="ECO:0000256" key="12">
    <source>
        <dbReference type="ARBA" id="ARBA00047398"/>
    </source>
</evidence>